<gene>
    <name evidence="1" type="ORF">METZ01_LOCUS225416</name>
</gene>
<proteinExistence type="predicted"/>
<protein>
    <submittedName>
        <fullName evidence="1">Uncharacterized protein</fullName>
    </submittedName>
</protein>
<feature type="non-terminal residue" evidence="1">
    <location>
        <position position="33"/>
    </location>
</feature>
<sequence length="33" mass="3377">MHIGKAEVAALVPVGEAFVIDAELVQDGGLEVV</sequence>
<name>A0A382GCG8_9ZZZZ</name>
<organism evidence="1">
    <name type="scientific">marine metagenome</name>
    <dbReference type="NCBI Taxonomy" id="408172"/>
    <lineage>
        <taxon>unclassified sequences</taxon>
        <taxon>metagenomes</taxon>
        <taxon>ecological metagenomes</taxon>
    </lineage>
</organism>
<reference evidence="1" key="1">
    <citation type="submission" date="2018-05" db="EMBL/GenBank/DDBJ databases">
        <authorList>
            <person name="Lanie J.A."/>
            <person name="Ng W.-L."/>
            <person name="Kazmierczak K.M."/>
            <person name="Andrzejewski T.M."/>
            <person name="Davidsen T.M."/>
            <person name="Wayne K.J."/>
            <person name="Tettelin H."/>
            <person name="Glass J.I."/>
            <person name="Rusch D."/>
            <person name="Podicherti R."/>
            <person name="Tsui H.-C.T."/>
            <person name="Winkler M.E."/>
        </authorList>
    </citation>
    <scope>NUCLEOTIDE SEQUENCE</scope>
</reference>
<evidence type="ECO:0000313" key="1">
    <source>
        <dbReference type="EMBL" id="SVB72562.1"/>
    </source>
</evidence>
<accession>A0A382GCG8</accession>
<dbReference type="EMBL" id="UINC01054626">
    <property type="protein sequence ID" value="SVB72562.1"/>
    <property type="molecule type" value="Genomic_DNA"/>
</dbReference>
<dbReference type="AlphaFoldDB" id="A0A382GCG8"/>